<feature type="region of interest" description="Disordered" evidence="1">
    <location>
        <begin position="261"/>
        <end position="333"/>
    </location>
</feature>
<dbReference type="Pfam" id="PF12014">
    <property type="entry name" value="Cyclin_D1_bind"/>
    <property type="match status" value="1"/>
</dbReference>
<accession>A0AAD5H0J8</accession>
<evidence type="ECO:0000313" key="2">
    <source>
        <dbReference type="EMBL" id="KAI7835685.1"/>
    </source>
</evidence>
<gene>
    <name evidence="2" type="ORF">COHA_010424</name>
</gene>
<feature type="compositionally biased region" description="Low complexity" evidence="1">
    <location>
        <begin position="304"/>
        <end position="326"/>
    </location>
</feature>
<dbReference type="Proteomes" id="UP001205105">
    <property type="component" value="Unassembled WGS sequence"/>
</dbReference>
<feature type="region of interest" description="Disordered" evidence="1">
    <location>
        <begin position="469"/>
        <end position="558"/>
    </location>
</feature>
<feature type="compositionally biased region" description="Acidic residues" evidence="1">
    <location>
        <begin position="503"/>
        <end position="512"/>
    </location>
</feature>
<protein>
    <submittedName>
        <fullName evidence="2">Uncharacterized protein</fullName>
    </submittedName>
</protein>
<feature type="compositionally biased region" description="Low complexity" evidence="1">
    <location>
        <begin position="513"/>
        <end position="543"/>
    </location>
</feature>
<feature type="compositionally biased region" description="Low complexity" evidence="1">
    <location>
        <begin position="474"/>
        <end position="502"/>
    </location>
</feature>
<sequence>MDDIVNELESLYTEQEQAVAREDYRAAAALKAQREALEAGDAVGEAMDRLDAAIAEERFEDAARLRDQAAVSAVGWWVGRGNGDPCGHLLRITPDFSRYVGQVYSPRDLTELMPDKLGGEGDDMRSRMLAALQQKQRELAGGAFNPDEEEEQEELTPDEVGLPVLELFIRRDGDGYEHQAVALFAPAQPEDEEEEEAELLAPQAVANGIAEMIATDAGDGNVVSVERGQKEDGSSFVTIEISSLADEGLTQEEAELQARLSGGLDSDDEDDAAGPAEDTDDDEDIRTIDDLAASVGVRPDDDVSSSASSSSSSSSSSAAASAGAAEVGEEEAEKLARWQDMAAKLGSMGEEIAETVEAIEQALLQGVGGSGNDSTDIQALAWQEGPTGFGETIDEALSQVQSPSDMGTFLQRAPAKISWHGRDCFTVSVSEPPQLRAARQAQQATAAAAAVDEPPTLQRPPVRIIYDGKEQQRGRQPQGGPDASSSSSNSSQRGQDGSMDVEVTAEESDSEEVSVLLSPTAQQAQQAQRTQQAQQQQQQDVAQPPASTEQRLQSEQEAIAADSAALAEQIESLQGDMLAGRKPSQEKINEIAKRAMGLALAQGMSSAAQGDVAERWGLEGQTTYQRVRLGSFVKTDPFNGLYLGTFGPHGPELLQVARQMEGVQEYVVATKLTGDPNVPAGAVSWKAAIGRGSRLPVEMYPLEMGVMGRYRGQGQVAQSGYSNPRWVDGELLVFAAGSPFVQGAQLGFTYDVGTHQRYLIVLHRVNLDEMFPEDA</sequence>
<feature type="compositionally biased region" description="Acidic residues" evidence="1">
    <location>
        <begin position="265"/>
        <end position="284"/>
    </location>
</feature>
<reference evidence="2" key="1">
    <citation type="submission" date="2020-11" db="EMBL/GenBank/DDBJ databases">
        <title>Chlorella ohadii genome sequencing and assembly.</title>
        <authorList>
            <person name="Murik O."/>
            <person name="Treves H."/>
            <person name="Kedem I."/>
            <person name="Shotland Y."/>
            <person name="Kaplan A."/>
        </authorList>
    </citation>
    <scope>NUCLEOTIDE SEQUENCE</scope>
    <source>
        <strain evidence="2">1</strain>
    </source>
</reference>
<evidence type="ECO:0000313" key="3">
    <source>
        <dbReference type="Proteomes" id="UP001205105"/>
    </source>
</evidence>
<proteinExistence type="predicted"/>
<dbReference type="InterPro" id="IPR044680">
    <property type="entry name" value="EX1/2"/>
</dbReference>
<keyword evidence="3" id="KW-1185">Reference proteome</keyword>
<dbReference type="GO" id="GO:0042651">
    <property type="term" value="C:thylakoid membrane"/>
    <property type="evidence" value="ECO:0007669"/>
    <property type="project" value="TreeGrafter"/>
</dbReference>
<name>A0AAD5H0J8_9CHLO</name>
<dbReference type="EMBL" id="JADXDR010000238">
    <property type="protein sequence ID" value="KAI7835685.1"/>
    <property type="molecule type" value="Genomic_DNA"/>
</dbReference>
<evidence type="ECO:0000256" key="1">
    <source>
        <dbReference type="SAM" id="MobiDB-lite"/>
    </source>
</evidence>
<dbReference type="GO" id="GO:0010343">
    <property type="term" value="P:singlet oxygen-mediated programmed cell death"/>
    <property type="evidence" value="ECO:0007669"/>
    <property type="project" value="InterPro"/>
</dbReference>
<dbReference type="AlphaFoldDB" id="A0AAD5H0J8"/>
<dbReference type="PANTHER" id="PTHR33917:SF3">
    <property type="entry name" value="PROTEIN EXECUTER 1, CHLOROPLASTIC"/>
    <property type="match status" value="1"/>
</dbReference>
<organism evidence="2 3">
    <name type="scientific">Chlorella ohadii</name>
    <dbReference type="NCBI Taxonomy" id="2649997"/>
    <lineage>
        <taxon>Eukaryota</taxon>
        <taxon>Viridiplantae</taxon>
        <taxon>Chlorophyta</taxon>
        <taxon>core chlorophytes</taxon>
        <taxon>Trebouxiophyceae</taxon>
        <taxon>Chlorellales</taxon>
        <taxon>Chlorellaceae</taxon>
        <taxon>Chlorella clade</taxon>
        <taxon>Chlorella</taxon>
    </lineage>
</organism>
<dbReference type="PANTHER" id="PTHR33917">
    <property type="entry name" value="PROTEIN EXECUTER 1, CHLOROPLASTIC"/>
    <property type="match status" value="1"/>
</dbReference>
<comment type="caution">
    <text evidence="2">The sequence shown here is derived from an EMBL/GenBank/DDBJ whole genome shotgun (WGS) entry which is preliminary data.</text>
</comment>